<feature type="region of interest" description="Disordered" evidence="2">
    <location>
        <begin position="297"/>
        <end position="316"/>
    </location>
</feature>
<dbReference type="GO" id="GO:0031468">
    <property type="term" value="P:nuclear membrane reassembly"/>
    <property type="evidence" value="ECO:0007669"/>
    <property type="project" value="TreeGrafter"/>
</dbReference>
<keyword evidence="1" id="KW-0833">Ubl conjugation pathway</keyword>
<dbReference type="GO" id="GO:0043130">
    <property type="term" value="F:ubiquitin binding"/>
    <property type="evidence" value="ECO:0007669"/>
    <property type="project" value="TreeGrafter"/>
</dbReference>
<dbReference type="Pfam" id="PF14555">
    <property type="entry name" value="UBA_4"/>
    <property type="match status" value="1"/>
</dbReference>
<dbReference type="SUPFAM" id="SSF102848">
    <property type="entry name" value="NSFL1 (p97 ATPase) cofactor p47, SEP domain"/>
    <property type="match status" value="1"/>
</dbReference>
<dbReference type="GO" id="GO:0061025">
    <property type="term" value="P:membrane fusion"/>
    <property type="evidence" value="ECO:0007669"/>
    <property type="project" value="TreeGrafter"/>
</dbReference>
<evidence type="ECO:0000259" key="4">
    <source>
        <dbReference type="PROSITE" id="PS51399"/>
    </source>
</evidence>
<reference evidence="5" key="1">
    <citation type="submission" date="2022-06" db="EMBL/GenBank/DDBJ databases">
        <title>Uncovering the hologenomic basis of an extraordinary plant invasion.</title>
        <authorList>
            <person name="Bieker V.C."/>
            <person name="Martin M.D."/>
            <person name="Gilbert T."/>
            <person name="Hodgins K."/>
            <person name="Battlay P."/>
            <person name="Petersen B."/>
            <person name="Wilson J."/>
        </authorList>
    </citation>
    <scope>NUCLEOTIDE SEQUENCE</scope>
    <source>
        <strain evidence="5">AA19_3_7</strain>
        <tissue evidence="5">Leaf</tissue>
    </source>
</reference>
<dbReference type="Pfam" id="PF08059">
    <property type="entry name" value="SEP"/>
    <property type="match status" value="1"/>
</dbReference>
<dbReference type="FunFam" id="3.30.420.210:FF:000005">
    <property type="entry name" value="Plant UBX domain-containing protein 4"/>
    <property type="match status" value="1"/>
</dbReference>
<feature type="region of interest" description="Disordered" evidence="2">
    <location>
        <begin position="54"/>
        <end position="159"/>
    </location>
</feature>
<feature type="domain" description="UBX" evidence="3">
    <location>
        <begin position="329"/>
        <end position="371"/>
    </location>
</feature>
<gene>
    <name evidence="5" type="ORF">M8C21_024857</name>
</gene>
<dbReference type="PANTHER" id="PTHR23333:SF45">
    <property type="entry name" value="PLANT UBX DOMAIN-CONTAINING PROTEIN 4-LIKE"/>
    <property type="match status" value="1"/>
</dbReference>
<keyword evidence="6" id="KW-1185">Reference proteome</keyword>
<dbReference type="Gene3D" id="3.30.420.210">
    <property type="entry name" value="SEP domain"/>
    <property type="match status" value="1"/>
</dbReference>
<comment type="caution">
    <text evidence="5">The sequence shown here is derived from an EMBL/GenBank/DDBJ whole genome shotgun (WGS) entry which is preliminary data.</text>
</comment>
<dbReference type="InterPro" id="IPR036241">
    <property type="entry name" value="NSFL1C_SEP_dom_sf"/>
</dbReference>
<evidence type="ECO:0000256" key="2">
    <source>
        <dbReference type="SAM" id="MobiDB-lite"/>
    </source>
</evidence>
<feature type="compositionally biased region" description="Low complexity" evidence="2">
    <location>
        <begin position="307"/>
        <end position="316"/>
    </location>
</feature>
<feature type="compositionally biased region" description="Acidic residues" evidence="2">
    <location>
        <begin position="66"/>
        <end position="78"/>
    </location>
</feature>
<dbReference type="CDD" id="cd01770">
    <property type="entry name" value="UBX_UBXN2"/>
    <property type="match status" value="1"/>
</dbReference>
<dbReference type="PANTHER" id="PTHR23333">
    <property type="entry name" value="UBX DOMAIN CONTAINING PROTEIN"/>
    <property type="match status" value="1"/>
</dbReference>
<name>A0AAD5CA51_AMBAR</name>
<dbReference type="Proteomes" id="UP001206925">
    <property type="component" value="Unassembled WGS sequence"/>
</dbReference>
<accession>A0AAD5CA51</accession>
<feature type="region of interest" description="Disordered" evidence="2">
    <location>
        <begin position="178"/>
        <end position="219"/>
    </location>
</feature>
<evidence type="ECO:0000313" key="6">
    <source>
        <dbReference type="Proteomes" id="UP001206925"/>
    </source>
</evidence>
<dbReference type="InterPro" id="IPR012989">
    <property type="entry name" value="SEP_domain"/>
</dbReference>
<dbReference type="Pfam" id="PF00789">
    <property type="entry name" value="UBX"/>
    <property type="match status" value="1"/>
</dbReference>
<dbReference type="Gene3D" id="1.10.8.10">
    <property type="entry name" value="DNA helicase RuvA subunit, C-terminal domain"/>
    <property type="match status" value="1"/>
</dbReference>
<dbReference type="PROSITE" id="PS50033">
    <property type="entry name" value="UBX"/>
    <property type="match status" value="1"/>
</dbReference>
<evidence type="ECO:0000259" key="3">
    <source>
        <dbReference type="PROSITE" id="PS50033"/>
    </source>
</evidence>
<dbReference type="EMBL" id="JAMZMK010008888">
    <property type="protein sequence ID" value="KAI7738032.1"/>
    <property type="molecule type" value="Genomic_DNA"/>
</dbReference>
<dbReference type="SMART" id="SM00553">
    <property type="entry name" value="SEP"/>
    <property type="match status" value="1"/>
</dbReference>
<dbReference type="Gene3D" id="3.10.20.90">
    <property type="entry name" value="Phosphatidylinositol 3-kinase Catalytic Subunit, Chain A, domain 1"/>
    <property type="match status" value="1"/>
</dbReference>
<dbReference type="SUPFAM" id="SSF46934">
    <property type="entry name" value="UBA-like"/>
    <property type="match status" value="1"/>
</dbReference>
<dbReference type="AlphaFoldDB" id="A0AAD5CA51"/>
<dbReference type="PROSITE" id="PS51399">
    <property type="entry name" value="SEP"/>
    <property type="match status" value="1"/>
</dbReference>
<feature type="domain" description="SEP" evidence="4">
    <location>
        <begin position="219"/>
        <end position="283"/>
    </location>
</feature>
<evidence type="ECO:0000256" key="1">
    <source>
        <dbReference type="ARBA" id="ARBA00022786"/>
    </source>
</evidence>
<dbReference type="GO" id="GO:0007030">
    <property type="term" value="P:Golgi organization"/>
    <property type="evidence" value="ECO:0007669"/>
    <property type="project" value="TreeGrafter"/>
</dbReference>
<proteinExistence type="predicted"/>
<feature type="compositionally biased region" description="Polar residues" evidence="2">
    <location>
        <begin position="185"/>
        <end position="196"/>
    </location>
</feature>
<dbReference type="InterPro" id="IPR029071">
    <property type="entry name" value="Ubiquitin-like_domsf"/>
</dbReference>
<dbReference type="GO" id="GO:0005634">
    <property type="term" value="C:nucleus"/>
    <property type="evidence" value="ECO:0007669"/>
    <property type="project" value="TreeGrafter"/>
</dbReference>
<dbReference type="SUPFAM" id="SSF54236">
    <property type="entry name" value="Ubiquitin-like"/>
    <property type="match status" value="1"/>
</dbReference>
<evidence type="ECO:0000313" key="5">
    <source>
        <dbReference type="EMBL" id="KAI7738032.1"/>
    </source>
</evidence>
<protein>
    <submittedName>
        <fullName evidence="5">Uncharacterized protein</fullName>
    </submittedName>
</protein>
<dbReference type="InterPro" id="IPR009060">
    <property type="entry name" value="UBA-like_sf"/>
</dbReference>
<organism evidence="5 6">
    <name type="scientific">Ambrosia artemisiifolia</name>
    <name type="common">Common ragweed</name>
    <dbReference type="NCBI Taxonomy" id="4212"/>
    <lineage>
        <taxon>Eukaryota</taxon>
        <taxon>Viridiplantae</taxon>
        <taxon>Streptophyta</taxon>
        <taxon>Embryophyta</taxon>
        <taxon>Tracheophyta</taxon>
        <taxon>Spermatophyta</taxon>
        <taxon>Magnoliopsida</taxon>
        <taxon>eudicotyledons</taxon>
        <taxon>Gunneridae</taxon>
        <taxon>Pentapetalae</taxon>
        <taxon>asterids</taxon>
        <taxon>campanulids</taxon>
        <taxon>Asterales</taxon>
        <taxon>Asteraceae</taxon>
        <taxon>Asteroideae</taxon>
        <taxon>Heliantheae alliance</taxon>
        <taxon>Heliantheae</taxon>
        <taxon>Ambrosia</taxon>
    </lineage>
</organism>
<dbReference type="GO" id="GO:0005829">
    <property type="term" value="C:cytosol"/>
    <property type="evidence" value="ECO:0007669"/>
    <property type="project" value="TreeGrafter"/>
</dbReference>
<sequence>MEAETAPPATNTNETIIQQFSDITSASKEEATFFLESHNYDLDSALSTFFETTSNTAHPLIPPPQSDDDDHHEDDDDVSPSRSRSASPPPSLGGNPYNLRRRNNVNNNNNKKKASGSQSGGRIRTFADLNRSGGDGSGSDSDDPQEYYTGGEKSGMLVQDPRKRNDVESLFNQARQAGAEEGTLDQFQPSSSSRNFTGRGRLLSGETSSAPPQQPEPEVSTHTITFWTNGFTVNDGPLRRLDDPQNASFLESIRNSECPEELKPATGRAPVPVNLVRKMEDYPVQKHRQAAFTGVGRTLGSTTSEDTTTATPAPATAAPTPFVGLVVDNTLPTTSIQLRLADGTRMVSRFNFHHTISNIRSFIDASRPGGPRAYQLLTMGDISVVHEQQMKGAEVNPLEFLASEFPGFATEIMRMFILLMEET</sequence>
<dbReference type="GO" id="GO:0000045">
    <property type="term" value="P:autophagosome assembly"/>
    <property type="evidence" value="ECO:0007669"/>
    <property type="project" value="TreeGrafter"/>
</dbReference>
<dbReference type="CDD" id="cd14348">
    <property type="entry name" value="UBA_p47"/>
    <property type="match status" value="1"/>
</dbReference>
<dbReference type="InterPro" id="IPR001012">
    <property type="entry name" value="UBX_dom"/>
</dbReference>
<dbReference type="GO" id="GO:0043161">
    <property type="term" value="P:proteasome-mediated ubiquitin-dependent protein catabolic process"/>
    <property type="evidence" value="ECO:0007669"/>
    <property type="project" value="TreeGrafter"/>
</dbReference>